<dbReference type="GeneID" id="78824969"/>
<dbReference type="Proteomes" id="UP000233350">
    <property type="component" value="Unassembled WGS sequence"/>
</dbReference>
<dbReference type="EMBL" id="MBPK01000011">
    <property type="protein sequence ID" value="PKT81823.1"/>
    <property type="molecule type" value="Genomic_DNA"/>
</dbReference>
<comment type="caution">
    <text evidence="1">The sequence shown here is derived from an EMBL/GenBank/DDBJ whole genome shotgun (WGS) entry which is preliminary data.</text>
</comment>
<keyword evidence="2" id="KW-1185">Reference proteome</keyword>
<organism evidence="1 2">
    <name type="scientific">Helicobacter winghamensis</name>
    <dbReference type="NCBI Taxonomy" id="157268"/>
    <lineage>
        <taxon>Bacteria</taxon>
        <taxon>Pseudomonadati</taxon>
        <taxon>Campylobacterota</taxon>
        <taxon>Epsilonproteobacteria</taxon>
        <taxon>Campylobacterales</taxon>
        <taxon>Helicobacteraceae</taxon>
        <taxon>Helicobacter</taxon>
    </lineage>
</organism>
<dbReference type="AlphaFoldDB" id="A0A2N3PK60"/>
<protein>
    <submittedName>
        <fullName evidence="1">Uncharacterized protein</fullName>
    </submittedName>
</protein>
<dbReference type="RefSeq" id="WP_101312970.1">
    <property type="nucleotide sequence ID" value="NZ_CP063087.1"/>
</dbReference>
<evidence type="ECO:0000313" key="1">
    <source>
        <dbReference type="EMBL" id="PKT81823.1"/>
    </source>
</evidence>
<accession>A0A2N3PK60</accession>
<name>A0A2N3PK60_9HELI</name>
<reference evidence="1 2" key="1">
    <citation type="submission" date="2016-07" db="EMBL/GenBank/DDBJ databases">
        <title>Detection of Helicobacter winghamensis from caecal content of red fox (Vulpes vulpes).</title>
        <authorList>
            <person name="Zanoni R.G."/>
            <person name="Florio D."/>
            <person name="Caffara M."/>
            <person name="Renzi M."/>
            <person name="Parisi A."/>
            <person name="Pasquali F."/>
            <person name="Manfreda G."/>
        </authorList>
    </citation>
    <scope>NUCLEOTIDE SEQUENCE [LARGE SCALE GENOMIC DNA]</scope>
    <source>
        <strain evidence="1 2">295_13</strain>
    </source>
</reference>
<evidence type="ECO:0000313" key="2">
    <source>
        <dbReference type="Proteomes" id="UP000233350"/>
    </source>
</evidence>
<proteinExistence type="predicted"/>
<sequence length="99" mass="11598">MNLIFASFLRFLKLDNLNKDSSFKRETETSVSKERIIKQYNHNLPPIPYKIETKTITINNGNSIMKKEITTEQIPTSETEGTQLTSEKVIKEEYFNLKR</sequence>
<gene>
    <name evidence="1" type="ORF">BCM31_01160</name>
</gene>